<sequence>MGIGEATSSATSRRSQNSRSKAGSWARRTRNTVQNHKKVSRSEVEGADPSAKRKATGSSELSSKLSKNAAGLMVHQKPSSKDI</sequence>
<protein>
    <submittedName>
        <fullName evidence="2">Uncharacterized protein</fullName>
    </submittedName>
</protein>
<gene>
    <name evidence="2" type="ORF">ANE_LOCUS21740</name>
</gene>
<dbReference type="AlphaFoldDB" id="A0A565CCG6"/>
<keyword evidence="3" id="KW-1185">Reference proteome</keyword>
<dbReference type="Proteomes" id="UP000489600">
    <property type="component" value="Unassembled WGS sequence"/>
</dbReference>
<comment type="caution">
    <text evidence="2">The sequence shown here is derived from an EMBL/GenBank/DDBJ whole genome shotgun (WGS) entry which is preliminary data.</text>
</comment>
<feature type="compositionally biased region" description="Polar residues" evidence="1">
    <location>
        <begin position="1"/>
        <end position="21"/>
    </location>
</feature>
<feature type="compositionally biased region" description="Basic residues" evidence="1">
    <location>
        <begin position="27"/>
        <end position="39"/>
    </location>
</feature>
<organism evidence="2 3">
    <name type="scientific">Arabis nemorensis</name>
    <dbReference type="NCBI Taxonomy" id="586526"/>
    <lineage>
        <taxon>Eukaryota</taxon>
        <taxon>Viridiplantae</taxon>
        <taxon>Streptophyta</taxon>
        <taxon>Embryophyta</taxon>
        <taxon>Tracheophyta</taxon>
        <taxon>Spermatophyta</taxon>
        <taxon>Magnoliopsida</taxon>
        <taxon>eudicotyledons</taxon>
        <taxon>Gunneridae</taxon>
        <taxon>Pentapetalae</taxon>
        <taxon>rosids</taxon>
        <taxon>malvids</taxon>
        <taxon>Brassicales</taxon>
        <taxon>Brassicaceae</taxon>
        <taxon>Arabideae</taxon>
        <taxon>Arabis</taxon>
    </lineage>
</organism>
<name>A0A565CCG6_9BRAS</name>
<reference evidence="2" key="1">
    <citation type="submission" date="2019-07" db="EMBL/GenBank/DDBJ databases">
        <authorList>
            <person name="Dittberner H."/>
        </authorList>
    </citation>
    <scope>NUCLEOTIDE SEQUENCE [LARGE SCALE GENOMIC DNA]</scope>
</reference>
<proteinExistence type="predicted"/>
<dbReference type="EMBL" id="CABITT030000007">
    <property type="protein sequence ID" value="VVB11296.1"/>
    <property type="molecule type" value="Genomic_DNA"/>
</dbReference>
<feature type="region of interest" description="Disordered" evidence="1">
    <location>
        <begin position="1"/>
        <end position="83"/>
    </location>
</feature>
<evidence type="ECO:0000313" key="3">
    <source>
        <dbReference type="Proteomes" id="UP000489600"/>
    </source>
</evidence>
<evidence type="ECO:0000313" key="2">
    <source>
        <dbReference type="EMBL" id="VVB11296.1"/>
    </source>
</evidence>
<evidence type="ECO:0000256" key="1">
    <source>
        <dbReference type="SAM" id="MobiDB-lite"/>
    </source>
</evidence>
<feature type="compositionally biased region" description="Polar residues" evidence="1">
    <location>
        <begin position="56"/>
        <end position="66"/>
    </location>
</feature>
<accession>A0A565CCG6</accession>